<dbReference type="RefSeq" id="WP_229706687.1">
    <property type="nucleotide sequence ID" value="NZ_BMII01000020.1"/>
</dbReference>
<accession>A0ABQ1JAB3</accession>
<dbReference type="InterPro" id="IPR038717">
    <property type="entry name" value="Tc1-like_DDE_dom"/>
</dbReference>
<organism evidence="2 3">
    <name type="scientific">Shewanella inventionis</name>
    <dbReference type="NCBI Taxonomy" id="1738770"/>
    <lineage>
        <taxon>Bacteria</taxon>
        <taxon>Pseudomonadati</taxon>
        <taxon>Pseudomonadota</taxon>
        <taxon>Gammaproteobacteria</taxon>
        <taxon>Alteromonadales</taxon>
        <taxon>Shewanellaceae</taxon>
        <taxon>Shewanella</taxon>
    </lineage>
</organism>
<protein>
    <recommendedName>
        <fullName evidence="1">Tc1-like transposase DDE domain-containing protein</fullName>
    </recommendedName>
</protein>
<dbReference type="EMBL" id="BMII01000020">
    <property type="protein sequence ID" value="GGB63690.1"/>
    <property type="molecule type" value="Genomic_DNA"/>
</dbReference>
<keyword evidence="3" id="KW-1185">Reference proteome</keyword>
<dbReference type="Proteomes" id="UP000617555">
    <property type="component" value="Unassembled WGS sequence"/>
</dbReference>
<reference evidence="3" key="1">
    <citation type="journal article" date="2019" name="Int. J. Syst. Evol. Microbiol.">
        <title>The Global Catalogue of Microorganisms (GCM) 10K type strain sequencing project: providing services to taxonomists for standard genome sequencing and annotation.</title>
        <authorList>
            <consortium name="The Broad Institute Genomics Platform"/>
            <consortium name="The Broad Institute Genome Sequencing Center for Infectious Disease"/>
            <person name="Wu L."/>
            <person name="Ma J."/>
        </authorList>
    </citation>
    <scope>NUCLEOTIDE SEQUENCE [LARGE SCALE GENOMIC DNA]</scope>
    <source>
        <strain evidence="3">CGMCC 1.15339</strain>
    </source>
</reference>
<proteinExistence type="predicted"/>
<comment type="caution">
    <text evidence="2">The sequence shown here is derived from an EMBL/GenBank/DDBJ whole genome shotgun (WGS) entry which is preliminary data.</text>
</comment>
<feature type="domain" description="Tc1-like transposase DDE" evidence="1">
    <location>
        <begin position="38"/>
        <end position="81"/>
    </location>
</feature>
<dbReference type="Pfam" id="PF13358">
    <property type="entry name" value="DDE_3"/>
    <property type="match status" value="1"/>
</dbReference>
<name>A0ABQ1JAB3_9GAMM</name>
<evidence type="ECO:0000259" key="1">
    <source>
        <dbReference type="Pfam" id="PF13358"/>
    </source>
</evidence>
<evidence type="ECO:0000313" key="3">
    <source>
        <dbReference type="Proteomes" id="UP000617555"/>
    </source>
</evidence>
<gene>
    <name evidence="2" type="ORF">GCM10011607_25550</name>
</gene>
<evidence type="ECO:0000313" key="2">
    <source>
        <dbReference type="EMBL" id="GGB63690.1"/>
    </source>
</evidence>
<sequence>MSPVSDTYPMIKLSVYLSKAKSDNYLEKRRYEAFSPAEARRILKKIEFHYTPKHASWLNMVEIEIGTMNKQCLKRRIHSFELLEEELRAWEKSRNNAKSTINWLFNVDLAREKLEKAYGALN</sequence>